<dbReference type="RefSeq" id="WP_090171839.1">
    <property type="nucleotide sequence ID" value="NZ_FMXR01000005.1"/>
</dbReference>
<dbReference type="Pfam" id="PF00015">
    <property type="entry name" value="MCPsignal"/>
    <property type="match status" value="1"/>
</dbReference>
<evidence type="ECO:0000256" key="2">
    <source>
        <dbReference type="PROSITE-ProRule" id="PRU00284"/>
    </source>
</evidence>
<evidence type="ECO:0000313" key="5">
    <source>
        <dbReference type="EMBL" id="SDB06906.1"/>
    </source>
</evidence>
<sequence length="678" mass="73502">MKNAKLATKISLIVVIVLAICLAVLAVITNNLATNAMTQATQMRMREATEARAQVIDDYIEYINAKLVAFSRSDEVRNVLTNYNEDTYQEAQDYLDRIAADYDYMEGLFVNRMDTCQIVHNNPDAINGYEVEDGVDEYLAEILGTSPETGIPNFYGIRTSPATGQQVLVSYCSVLDDNGKELGYVGCGITTTGFLETVSALTFHGLDNAQLMIIDTSSNSFVYCPDEDKIGSEVDNDGLLKLSEKAAASSEAINGSDDGDSNQLFYNSIPEYNLLICVLDSTEEIYSSTTHLSHMVILMCVIVAVAIAIITILVVSKLVKDLSKVSTIIKHVADTMDMTPSEELSHYAERGDEVGYVSKATIALTGAVNQAASALQARGKQLFNTAEQLSNISNQSLMSVEQVEEAVREIAEGATSQAGETERANDNVNEIGSQINDAADVTNNIMTTSESMKESSLHVTEVIEQLISIGEKTTEAINEIYEQTNTTNHSATQIQNATEIITSIAEETNLLSLNASIEAARAGEQGKGFAVVATQIQKLAEQSSASAQQIENVIATLLADSNKSVATMENVKEIMAQQAEYVQKTGVIFAEVREGIDKTLSGLEEISRRTNSMNDSRRNVVDIVENLSAIAEENAASTEETSASASLVNELMQNISESAENVAHIAEDMEQELSVFKL</sequence>
<protein>
    <submittedName>
        <fullName evidence="5">Methyl-accepting chemotaxis protein</fullName>
    </submittedName>
</protein>
<evidence type="ECO:0000256" key="1">
    <source>
        <dbReference type="ARBA" id="ARBA00023224"/>
    </source>
</evidence>
<keyword evidence="3" id="KW-0472">Membrane</keyword>
<keyword evidence="3" id="KW-1133">Transmembrane helix</keyword>
<keyword evidence="6" id="KW-1185">Reference proteome</keyword>
<dbReference type="InterPro" id="IPR004089">
    <property type="entry name" value="MCPsignal_dom"/>
</dbReference>
<dbReference type="GO" id="GO:0007165">
    <property type="term" value="P:signal transduction"/>
    <property type="evidence" value="ECO:0007669"/>
    <property type="project" value="UniProtKB-KW"/>
</dbReference>
<accession>A0A1G6AF24</accession>
<name>A0A1G6AF24_EUBOX</name>
<dbReference type="PANTHER" id="PTHR32089:SF112">
    <property type="entry name" value="LYSOZYME-LIKE PROTEIN-RELATED"/>
    <property type="match status" value="1"/>
</dbReference>
<dbReference type="Proteomes" id="UP000199228">
    <property type="component" value="Unassembled WGS sequence"/>
</dbReference>
<dbReference type="Gene3D" id="1.10.287.950">
    <property type="entry name" value="Methyl-accepting chemotaxis protein"/>
    <property type="match status" value="1"/>
</dbReference>
<dbReference type="SMART" id="SM00283">
    <property type="entry name" value="MA"/>
    <property type="match status" value="1"/>
</dbReference>
<reference evidence="5 6" key="1">
    <citation type="submission" date="2016-10" db="EMBL/GenBank/DDBJ databases">
        <authorList>
            <person name="de Groot N.N."/>
        </authorList>
    </citation>
    <scope>NUCLEOTIDE SEQUENCE [LARGE SCALE GENOMIC DNA]</scope>
    <source>
        <strain evidence="5 6">DSM 3217</strain>
    </source>
</reference>
<evidence type="ECO:0000259" key="4">
    <source>
        <dbReference type="PROSITE" id="PS50111"/>
    </source>
</evidence>
<feature type="transmembrane region" description="Helical" evidence="3">
    <location>
        <begin position="295"/>
        <end position="315"/>
    </location>
</feature>
<dbReference type="Gene3D" id="3.30.450.20">
    <property type="entry name" value="PAS domain"/>
    <property type="match status" value="1"/>
</dbReference>
<gene>
    <name evidence="5" type="ORF">SAMN02910417_00496</name>
</gene>
<dbReference type="SUPFAM" id="SSF58104">
    <property type="entry name" value="Methyl-accepting chemotaxis protein (MCP) signaling domain"/>
    <property type="match status" value="1"/>
</dbReference>
<keyword evidence="1 2" id="KW-0807">Transducer</keyword>
<dbReference type="STRING" id="1732.SAMN02910417_00496"/>
<dbReference type="AlphaFoldDB" id="A0A1G6AF24"/>
<proteinExistence type="predicted"/>
<evidence type="ECO:0000313" key="6">
    <source>
        <dbReference type="Proteomes" id="UP000199228"/>
    </source>
</evidence>
<dbReference type="EMBL" id="FMXR01000005">
    <property type="protein sequence ID" value="SDB06906.1"/>
    <property type="molecule type" value="Genomic_DNA"/>
</dbReference>
<dbReference type="GO" id="GO:0016020">
    <property type="term" value="C:membrane"/>
    <property type="evidence" value="ECO:0007669"/>
    <property type="project" value="InterPro"/>
</dbReference>
<dbReference type="PANTHER" id="PTHR32089">
    <property type="entry name" value="METHYL-ACCEPTING CHEMOTAXIS PROTEIN MCPB"/>
    <property type="match status" value="1"/>
</dbReference>
<keyword evidence="3" id="KW-0812">Transmembrane</keyword>
<feature type="domain" description="Methyl-accepting transducer" evidence="4">
    <location>
        <begin position="392"/>
        <end position="649"/>
    </location>
</feature>
<dbReference type="OrthoDB" id="9807021at2"/>
<evidence type="ECO:0000256" key="3">
    <source>
        <dbReference type="SAM" id="Phobius"/>
    </source>
</evidence>
<dbReference type="PROSITE" id="PS50111">
    <property type="entry name" value="CHEMOTAXIS_TRANSDUC_2"/>
    <property type="match status" value="1"/>
</dbReference>
<organism evidence="5 6">
    <name type="scientific">Eubacterium oxidoreducens</name>
    <dbReference type="NCBI Taxonomy" id="1732"/>
    <lineage>
        <taxon>Bacteria</taxon>
        <taxon>Bacillati</taxon>
        <taxon>Bacillota</taxon>
        <taxon>Clostridia</taxon>
        <taxon>Eubacteriales</taxon>
        <taxon>Eubacteriaceae</taxon>
        <taxon>Eubacterium</taxon>
    </lineage>
</organism>